<keyword evidence="1 4" id="KW-0378">Hydrolase</keyword>
<evidence type="ECO:0000313" key="6">
    <source>
        <dbReference type="EMBL" id="RSU11809.1"/>
    </source>
</evidence>
<dbReference type="Gene3D" id="3.40.1090.10">
    <property type="entry name" value="Cytosolic phospholipase A2 catalytic domain"/>
    <property type="match status" value="2"/>
</dbReference>
<evidence type="ECO:0000313" key="7">
    <source>
        <dbReference type="Proteomes" id="UP000286773"/>
    </source>
</evidence>
<evidence type="ECO:0000256" key="4">
    <source>
        <dbReference type="PROSITE-ProRule" id="PRU01161"/>
    </source>
</evidence>
<protein>
    <recommendedName>
        <fullName evidence="5">PNPLA domain-containing protein</fullName>
    </recommendedName>
</protein>
<dbReference type="EMBL" id="NGKC01000007">
    <property type="protein sequence ID" value="RSU11809.1"/>
    <property type="molecule type" value="Genomic_DNA"/>
</dbReference>
<dbReference type="RefSeq" id="WP_126813719.1">
    <property type="nucleotide sequence ID" value="NZ_NGKC01000007.1"/>
</dbReference>
<dbReference type="PANTHER" id="PTHR14226:SF29">
    <property type="entry name" value="NEUROPATHY TARGET ESTERASE SWS"/>
    <property type="match status" value="1"/>
</dbReference>
<comment type="caution">
    <text evidence="6">The sequence shown here is derived from an EMBL/GenBank/DDBJ whole genome shotgun (WGS) entry which is preliminary data.</text>
</comment>
<feature type="short sequence motif" description="GXSXG" evidence="4">
    <location>
        <begin position="182"/>
        <end position="186"/>
    </location>
</feature>
<dbReference type="Proteomes" id="UP000286773">
    <property type="component" value="Unassembled WGS sequence"/>
</dbReference>
<dbReference type="CDD" id="cd07209">
    <property type="entry name" value="Pat_hypo_Ecoli_Z1214_like"/>
    <property type="match status" value="1"/>
</dbReference>
<sequence>MHCEKLYPSDWPALAEMAETSLQLLPFYATRSQSCGQLKKALYHQNKYSRVFGYAAHKRLMAAVHVVMKDGLLQVKNALVLDRPDNPLTRLSVFERELCLLAKNYRLSQLSFCIRDIDNRVNHFFAQRQYQQEQLANYRCFATRLSYRTGLVLGGGGARGAYQIGVWRALEELGISFEMVSGTSVGALNGGLILQGELDAAVKMWQDIDTQQILSFPSEKKAGVEALSPEGLVSAIQQLTVSAIRNVGVSTAPLQQLIADMMDQQKISRSGKDFFIVTTHIPDMKETVISLADTKESDLPLWLLASASFFPAMAAAKVDGEYYVDGGYRNNIPTDVLLAHGATEIIEVNVKGPGLTKPLRLPPDISYIQLESPWSLGTVLLFDGKRSDWNMKLGYFETMKRFERYAGKFYTFPLARFMQESQELTQSFVKFLDARYPLKESRLFHDDTLRAFRKLYGSRVVPETVVTVILELSAQLFDIDPTRVYTLQALLEELTSELSSHQEEHSTEGEMLYSLPEWTQQFIKQQLPISDKQLILDYCRFLQAEDESSVKGNVLSLLMDMSIANSYRALFLLFLLNQEDET</sequence>
<feature type="active site" description="Nucleophile" evidence="4">
    <location>
        <position position="184"/>
    </location>
</feature>
<keyword evidence="3 4" id="KW-0443">Lipid metabolism</keyword>
<dbReference type="InterPro" id="IPR002641">
    <property type="entry name" value="PNPLA_dom"/>
</dbReference>
<feature type="short sequence motif" description="GXGXXG" evidence="4">
    <location>
        <begin position="155"/>
        <end position="160"/>
    </location>
</feature>
<gene>
    <name evidence="6" type="ORF">CBF27_07575</name>
</gene>
<dbReference type="PROSITE" id="PS51635">
    <property type="entry name" value="PNPLA"/>
    <property type="match status" value="1"/>
</dbReference>
<proteinExistence type="predicted"/>
<organism evidence="6 7">
    <name type="scientific">Vagococcus acidifermentans</name>
    <dbReference type="NCBI Taxonomy" id="564710"/>
    <lineage>
        <taxon>Bacteria</taxon>
        <taxon>Bacillati</taxon>
        <taxon>Bacillota</taxon>
        <taxon>Bacilli</taxon>
        <taxon>Lactobacillales</taxon>
        <taxon>Enterococcaceae</taxon>
        <taxon>Vagococcus</taxon>
    </lineage>
</organism>
<evidence type="ECO:0000259" key="5">
    <source>
        <dbReference type="PROSITE" id="PS51635"/>
    </source>
</evidence>
<dbReference type="OrthoDB" id="9770965at2"/>
<name>A0A430AUS6_9ENTE</name>
<dbReference type="PANTHER" id="PTHR14226">
    <property type="entry name" value="NEUROPATHY TARGET ESTERASE/SWISS CHEESE D.MELANOGASTER"/>
    <property type="match status" value="1"/>
</dbReference>
<feature type="short sequence motif" description="DGA/G" evidence="4">
    <location>
        <begin position="325"/>
        <end position="327"/>
    </location>
</feature>
<keyword evidence="2 4" id="KW-0442">Lipid degradation</keyword>
<dbReference type="AlphaFoldDB" id="A0A430AUS6"/>
<dbReference type="GO" id="GO:0016042">
    <property type="term" value="P:lipid catabolic process"/>
    <property type="evidence" value="ECO:0007669"/>
    <property type="project" value="UniProtKB-UniRule"/>
</dbReference>
<dbReference type="GO" id="GO:0016787">
    <property type="term" value="F:hydrolase activity"/>
    <property type="evidence" value="ECO:0007669"/>
    <property type="project" value="UniProtKB-UniRule"/>
</dbReference>
<feature type="active site" description="Proton acceptor" evidence="4">
    <location>
        <position position="325"/>
    </location>
</feature>
<dbReference type="InterPro" id="IPR050301">
    <property type="entry name" value="NTE"/>
</dbReference>
<evidence type="ECO:0000256" key="2">
    <source>
        <dbReference type="ARBA" id="ARBA00022963"/>
    </source>
</evidence>
<evidence type="ECO:0000256" key="1">
    <source>
        <dbReference type="ARBA" id="ARBA00022801"/>
    </source>
</evidence>
<dbReference type="Pfam" id="PF01734">
    <property type="entry name" value="Patatin"/>
    <property type="match status" value="1"/>
</dbReference>
<reference evidence="6 7" key="1">
    <citation type="submission" date="2017-05" db="EMBL/GenBank/DDBJ databases">
        <title>Vagococcus spp. assemblies.</title>
        <authorList>
            <person name="Gulvik C.A."/>
        </authorList>
    </citation>
    <scope>NUCLEOTIDE SEQUENCE [LARGE SCALE GENOMIC DNA]</scope>
    <source>
        <strain evidence="6 7">LMG 24798</strain>
    </source>
</reference>
<keyword evidence="7" id="KW-1185">Reference proteome</keyword>
<accession>A0A430AUS6</accession>
<dbReference type="SUPFAM" id="SSF52151">
    <property type="entry name" value="FabD/lysophospholipase-like"/>
    <property type="match status" value="1"/>
</dbReference>
<dbReference type="InterPro" id="IPR016035">
    <property type="entry name" value="Acyl_Trfase/lysoPLipase"/>
</dbReference>
<feature type="domain" description="PNPLA" evidence="5">
    <location>
        <begin position="151"/>
        <end position="338"/>
    </location>
</feature>
<evidence type="ECO:0000256" key="3">
    <source>
        <dbReference type="ARBA" id="ARBA00023098"/>
    </source>
</evidence>